<evidence type="ECO:0000256" key="1">
    <source>
        <dbReference type="ARBA" id="ARBA00004370"/>
    </source>
</evidence>
<evidence type="ECO:0000313" key="8">
    <source>
        <dbReference type="Proteomes" id="UP001627154"/>
    </source>
</evidence>
<evidence type="ECO:0000256" key="5">
    <source>
        <dbReference type="ARBA" id="ARBA00023136"/>
    </source>
</evidence>
<evidence type="ECO:0000256" key="2">
    <source>
        <dbReference type="ARBA" id="ARBA00010131"/>
    </source>
</evidence>
<evidence type="ECO:0000256" key="3">
    <source>
        <dbReference type="ARBA" id="ARBA00022692"/>
    </source>
</evidence>
<keyword evidence="4 6" id="KW-1133">Transmembrane helix</keyword>
<protein>
    <recommendedName>
        <fullName evidence="9">Protein odr-4 homolog</fullName>
    </recommendedName>
</protein>
<reference evidence="7 8" key="1">
    <citation type="journal article" date="2024" name="bioRxiv">
        <title>A reference genome for Trichogramma kaykai: A tiny desert-dwelling parasitoid wasp with competing sex-ratio distorters.</title>
        <authorList>
            <person name="Culotta J."/>
            <person name="Lindsey A.R."/>
        </authorList>
    </citation>
    <scope>NUCLEOTIDE SEQUENCE [LARGE SCALE GENOMIC DNA]</scope>
    <source>
        <strain evidence="7 8">KSX58</strain>
    </source>
</reference>
<evidence type="ECO:0000313" key="7">
    <source>
        <dbReference type="EMBL" id="KAL3401498.1"/>
    </source>
</evidence>
<proteinExistence type="inferred from homology"/>
<keyword evidence="8" id="KW-1185">Reference proteome</keyword>
<keyword evidence="5 6" id="KW-0472">Membrane</keyword>
<dbReference type="InterPro" id="IPR029454">
    <property type="entry name" value="ODR-4-like"/>
</dbReference>
<organism evidence="7 8">
    <name type="scientific">Trichogramma kaykai</name>
    <dbReference type="NCBI Taxonomy" id="54128"/>
    <lineage>
        <taxon>Eukaryota</taxon>
        <taxon>Metazoa</taxon>
        <taxon>Ecdysozoa</taxon>
        <taxon>Arthropoda</taxon>
        <taxon>Hexapoda</taxon>
        <taxon>Insecta</taxon>
        <taxon>Pterygota</taxon>
        <taxon>Neoptera</taxon>
        <taxon>Endopterygota</taxon>
        <taxon>Hymenoptera</taxon>
        <taxon>Apocrita</taxon>
        <taxon>Proctotrupomorpha</taxon>
        <taxon>Chalcidoidea</taxon>
        <taxon>Trichogrammatidae</taxon>
        <taxon>Trichogramma</taxon>
    </lineage>
</organism>
<evidence type="ECO:0000256" key="4">
    <source>
        <dbReference type="ARBA" id="ARBA00022989"/>
    </source>
</evidence>
<evidence type="ECO:0000256" key="6">
    <source>
        <dbReference type="SAM" id="Phobius"/>
    </source>
</evidence>
<dbReference type="EMBL" id="JBJJXI010000045">
    <property type="protein sequence ID" value="KAL3401498.1"/>
    <property type="molecule type" value="Genomic_DNA"/>
</dbReference>
<comment type="caution">
    <text evidence="7">The sequence shown here is derived from an EMBL/GenBank/DDBJ whole genome shotgun (WGS) entry which is preliminary data.</text>
</comment>
<dbReference type="AlphaFoldDB" id="A0ABD2X7Z3"/>
<gene>
    <name evidence="7" type="ORF">TKK_005328</name>
</gene>
<accession>A0ABD2X7Z3</accession>
<dbReference type="PANTHER" id="PTHR33966">
    <property type="entry name" value="PROTEIN ODR-4 HOMOLOG"/>
    <property type="match status" value="1"/>
</dbReference>
<sequence length="466" mass="53002">MGRTVYAEERLLNYLETLGKPDAYSVGLIFGQSSDQKDYVVHLARIPFVPAADAVEDSFHSHPTNPEDNYIKSIKDLDVFYVADHAKTVTRMLPGGIWVLGMFVVGPEDCLTDNSLSQKLKSAVMAIHKSLDSNVHLSGNSPHEKLILSFNTLTKKYISKSIDTAADGFLKPADWRFAKKPTKWYHFETIVDLNTLCPIFEEENLLSLKKQLQIVIRKYAEMINKAVIVIEGEAVTNSSNPLESIMEDDKTKKNKQEEDENDKLLQVGVYIPYWPVGKQEDIKSTICEASIKVMGQLVSRVSLHEKSTCEEAANAVKQDILRSIASRLELHWDTIIVEENGFQEENVTLHEPPRRIFLQLPQNRISLSDYLYPGEVDESMIIDLFKTLLDLEISENQLQKDLEKQIDPTDLYKQNKVSNENWNAAETETKVESDKSWNIIIYVSALLTVICAIILGILLYFFQKKN</sequence>
<evidence type="ECO:0008006" key="9">
    <source>
        <dbReference type="Google" id="ProtNLM"/>
    </source>
</evidence>
<keyword evidence="3 6" id="KW-0812">Transmembrane</keyword>
<dbReference type="Pfam" id="PF14778">
    <property type="entry name" value="ODR4-like"/>
    <property type="match status" value="1"/>
</dbReference>
<feature type="transmembrane region" description="Helical" evidence="6">
    <location>
        <begin position="439"/>
        <end position="462"/>
    </location>
</feature>
<name>A0ABD2X7Z3_9HYME</name>
<dbReference type="Proteomes" id="UP001627154">
    <property type="component" value="Unassembled WGS sequence"/>
</dbReference>
<dbReference type="GO" id="GO:0016020">
    <property type="term" value="C:membrane"/>
    <property type="evidence" value="ECO:0007669"/>
    <property type="project" value="UniProtKB-SubCell"/>
</dbReference>
<comment type="subcellular location">
    <subcellularLocation>
        <location evidence="1">Membrane</location>
    </subcellularLocation>
</comment>
<comment type="similarity">
    <text evidence="2">Belongs to the ODR-4 family.</text>
</comment>
<dbReference type="PANTHER" id="PTHR33966:SF1">
    <property type="entry name" value="PROTEIN ODR-4 HOMOLOG"/>
    <property type="match status" value="1"/>
</dbReference>